<accession>A0A132EFD0</accession>
<protein>
    <submittedName>
        <fullName evidence="2">Uncharacterized protein</fullName>
    </submittedName>
</protein>
<feature type="coiled-coil region" evidence="1">
    <location>
        <begin position="248"/>
        <end position="322"/>
    </location>
</feature>
<organism evidence="2 3">
    <name type="scientific">Burkholderia pseudomultivorans</name>
    <dbReference type="NCBI Taxonomy" id="1207504"/>
    <lineage>
        <taxon>Bacteria</taxon>
        <taxon>Pseudomonadati</taxon>
        <taxon>Pseudomonadota</taxon>
        <taxon>Betaproteobacteria</taxon>
        <taxon>Burkholderiales</taxon>
        <taxon>Burkholderiaceae</taxon>
        <taxon>Burkholderia</taxon>
        <taxon>Burkholderia cepacia complex</taxon>
    </lineage>
</organism>
<dbReference type="EMBL" id="LPJR01000031">
    <property type="protein sequence ID" value="KWF29274.1"/>
    <property type="molecule type" value="Genomic_DNA"/>
</dbReference>
<dbReference type="RefSeq" id="WP_060242368.1">
    <property type="nucleotide sequence ID" value="NZ_LPJR01000031.1"/>
</dbReference>
<evidence type="ECO:0000313" key="3">
    <source>
        <dbReference type="Proteomes" id="UP000062912"/>
    </source>
</evidence>
<comment type="caution">
    <text evidence="2">The sequence shown here is derived from an EMBL/GenBank/DDBJ whole genome shotgun (WGS) entry which is preliminary data.</text>
</comment>
<dbReference type="AlphaFoldDB" id="A0A132EFD0"/>
<dbReference type="SUPFAM" id="SSF52540">
    <property type="entry name" value="P-loop containing nucleoside triphosphate hydrolases"/>
    <property type="match status" value="1"/>
</dbReference>
<sequence>MKRHLVIAGTGRAGTTFLVQYLTACGLETQLTKYPEERLDPFANAGLEHLPGEDTDLPYVIKSAWLHEFIERLLSRTDTTIDAVIVPMRDIVEAATSRVTLELRARLGHDEIADECTLWETWGTTPGGVVYSLNPMDQARLLAMGFHHVVHALVKREIPIIFLDFPRLIEDGAYLYGRLATILDKYISRDKAIEAHGTLANPEMVRVGKELATSAQASSESPNIQYPSHSALDRAALLRELKRSRNEMLQANGSLRTAEALLEETRQRAENAEQRIFELEQHARQAEKELQSARQHDLTGENTRLQQENEALRRNLLESQRSLAEILSSTSWTATAGLRRLATALRRGTK</sequence>
<reference evidence="2 3" key="1">
    <citation type="submission" date="2015-11" db="EMBL/GenBank/DDBJ databases">
        <title>Expanding the genomic diversity of Burkholderia species for the development of highly accurate diagnostics.</title>
        <authorList>
            <person name="Sahl J."/>
            <person name="Keim P."/>
            <person name="Wagner D."/>
        </authorList>
    </citation>
    <scope>NUCLEOTIDE SEQUENCE [LARGE SCALE GENOMIC DNA]</scope>
    <source>
        <strain evidence="2 3">MSMB368WGS</strain>
    </source>
</reference>
<name>A0A132EFD0_9BURK</name>
<evidence type="ECO:0000256" key="1">
    <source>
        <dbReference type="SAM" id="Coils"/>
    </source>
</evidence>
<dbReference type="InterPro" id="IPR027417">
    <property type="entry name" value="P-loop_NTPase"/>
</dbReference>
<dbReference type="Proteomes" id="UP000062912">
    <property type="component" value="Unassembled WGS sequence"/>
</dbReference>
<evidence type="ECO:0000313" key="2">
    <source>
        <dbReference type="EMBL" id="KWF29274.1"/>
    </source>
</evidence>
<dbReference type="OrthoDB" id="9816564at2"/>
<proteinExistence type="predicted"/>
<gene>
    <name evidence="2" type="ORF">WT56_17320</name>
</gene>
<keyword evidence="1" id="KW-0175">Coiled coil</keyword>